<dbReference type="NCBIfam" id="TIGR03032">
    <property type="entry name" value="TIGR03032 family protein"/>
    <property type="match status" value="1"/>
</dbReference>
<dbReference type="SUPFAM" id="SSF63829">
    <property type="entry name" value="Calcium-dependent phosphotriesterase"/>
    <property type="match status" value="1"/>
</dbReference>
<gene>
    <name evidence="2" type="ORF">PP2015_1891</name>
</gene>
<dbReference type="RefSeq" id="WP_058030054.1">
    <property type="nucleotide sequence ID" value="NZ_CP013187.1"/>
</dbReference>
<name>A0A0S2K1K3_9GAMM</name>
<dbReference type="EMBL" id="CP013187">
    <property type="protein sequence ID" value="ALO42391.1"/>
    <property type="molecule type" value="Genomic_DNA"/>
</dbReference>
<dbReference type="PATRIC" id="fig|161398.10.peg.1919"/>
<dbReference type="STRING" id="161398.PP2015_1891"/>
<reference evidence="2 3" key="1">
    <citation type="submission" date="2015-11" db="EMBL/GenBank/DDBJ databases">
        <authorList>
            <person name="Zhang Y."/>
            <person name="Guo Z."/>
        </authorList>
    </citation>
    <scope>NUCLEOTIDE SEQUENCE [LARGE SCALE GENOMIC DNA]</scope>
    <source>
        <strain evidence="2 3">KCTC 12086</strain>
    </source>
</reference>
<evidence type="ECO:0000313" key="2">
    <source>
        <dbReference type="EMBL" id="ALO42391.1"/>
    </source>
</evidence>
<dbReference type="OrthoDB" id="238183at2"/>
<dbReference type="Proteomes" id="UP000061457">
    <property type="component" value="Chromosome I"/>
</dbReference>
<evidence type="ECO:0000259" key="1">
    <source>
        <dbReference type="Pfam" id="PF16261"/>
    </source>
</evidence>
<organism evidence="2 3">
    <name type="scientific">Pseudoalteromonas phenolica</name>
    <dbReference type="NCBI Taxonomy" id="161398"/>
    <lineage>
        <taxon>Bacteria</taxon>
        <taxon>Pseudomonadati</taxon>
        <taxon>Pseudomonadota</taxon>
        <taxon>Gammaproteobacteria</taxon>
        <taxon>Alteromonadales</taxon>
        <taxon>Pseudoalteromonadaceae</taxon>
        <taxon>Pseudoalteromonas</taxon>
    </lineage>
</organism>
<dbReference type="AlphaFoldDB" id="A0A0S2K1K3"/>
<dbReference type="InterPro" id="IPR017481">
    <property type="entry name" value="CHP03032"/>
</dbReference>
<feature type="domain" description="Conserved hypothetical protein CHP03032" evidence="1">
    <location>
        <begin position="24"/>
        <end position="365"/>
    </location>
</feature>
<keyword evidence="3" id="KW-1185">Reference proteome</keyword>
<protein>
    <submittedName>
        <fullName evidence="2">TIGR03032 family protein</fullName>
    </submittedName>
</protein>
<sequence>MAVNENKLPNEEFYLDYSSRASDNFAGILSALNISLLVSSYQSNAVFLLTGKDSQLHCEVKPVNKPMGLYADSQRITLSSYNGVHDFILNEPAKNSIDNGYLDSTERLPKKLQIDEALQQDVIDQAQAIKRSDALYCERFSLSTGVINIHDIAWGQQGLWAVNSSFSCLSTLDATFGFVARWKPEFISKIAPENRCHLNGMAMKDGAPRFVTTFGKGDSKESWRDGATGTLIDTKSNEILLDKLTLPHSPKYDDGYVYFCDSGYGSVNRYNLQTKNNEVIATLPGFTRAIKVLDDLLIVGTSAIRKSDVKRQLPATDYQLPIDKSIGAENSICGLWILNKATGEQIAHLHFDGEVTQIYDIAVIPYGSPSLIESAQAIASHLFYFSEELAHAL</sequence>
<accession>A0A0S2K1K3</accession>
<evidence type="ECO:0000313" key="3">
    <source>
        <dbReference type="Proteomes" id="UP000061457"/>
    </source>
</evidence>
<dbReference type="KEGG" id="pphe:PP2015_1891"/>
<proteinExistence type="predicted"/>
<dbReference type="Pfam" id="PF16261">
    <property type="entry name" value="DUF4915"/>
    <property type="match status" value="1"/>
</dbReference>